<dbReference type="Pfam" id="PF02491">
    <property type="entry name" value="SHS2_FTSA"/>
    <property type="match status" value="1"/>
</dbReference>
<dbReference type="GO" id="GO:0043093">
    <property type="term" value="P:FtsZ-dependent cytokinesis"/>
    <property type="evidence" value="ECO:0007669"/>
    <property type="project" value="UniProtKB-UniRule"/>
</dbReference>
<dbReference type="InterPro" id="IPR003494">
    <property type="entry name" value="SHS2_FtsA"/>
</dbReference>
<evidence type="ECO:0000256" key="6">
    <source>
        <dbReference type="PIRNR" id="PIRNR003101"/>
    </source>
</evidence>
<comment type="subcellular location">
    <subcellularLocation>
        <location evidence="5">Cell membrane</location>
        <topology evidence="5">Peripheral membrane protein</topology>
        <orientation evidence="5">Cytoplasmic side</orientation>
    </subcellularLocation>
    <text evidence="5">Localizes to the Z ring in an FtsZ-dependent manner. Targeted to the membrane through a conserved C-terminal amphipathic helix.</text>
</comment>
<dbReference type="EMBL" id="LBUZ01000011">
    <property type="protein sequence ID" value="KKQ75407.1"/>
    <property type="molecule type" value="Genomic_DNA"/>
</dbReference>
<dbReference type="PANTHER" id="PTHR32432">
    <property type="entry name" value="CELL DIVISION PROTEIN FTSA-RELATED"/>
    <property type="match status" value="1"/>
</dbReference>
<dbReference type="InterPro" id="IPR043129">
    <property type="entry name" value="ATPase_NBD"/>
</dbReference>
<dbReference type="InterPro" id="IPR050696">
    <property type="entry name" value="FtsA/MreB"/>
</dbReference>
<dbReference type="Pfam" id="PF14450">
    <property type="entry name" value="FtsA"/>
    <property type="match status" value="1"/>
</dbReference>
<dbReference type="PATRIC" id="fig|1618569.3.peg.313"/>
<evidence type="ECO:0000256" key="3">
    <source>
        <dbReference type="ARBA" id="ARBA00023136"/>
    </source>
</evidence>
<dbReference type="PIRSF" id="PIRSF003101">
    <property type="entry name" value="FtsA"/>
    <property type="match status" value="1"/>
</dbReference>
<evidence type="ECO:0000313" key="8">
    <source>
        <dbReference type="EMBL" id="KKQ75407.1"/>
    </source>
</evidence>
<comment type="caution">
    <text evidence="8">The sequence shown here is derived from an EMBL/GenBank/DDBJ whole genome shotgun (WGS) entry which is preliminary data.</text>
</comment>
<dbReference type="Gene3D" id="3.30.1490.110">
    <property type="match status" value="1"/>
</dbReference>
<evidence type="ECO:0000256" key="5">
    <source>
        <dbReference type="HAMAP-Rule" id="MF_02033"/>
    </source>
</evidence>
<keyword evidence="1 5" id="KW-1003">Cell membrane</keyword>
<protein>
    <recommendedName>
        <fullName evidence="5 6">Cell division protein FtsA</fullName>
    </recommendedName>
</protein>
<dbReference type="SUPFAM" id="SSF53067">
    <property type="entry name" value="Actin-like ATPase domain"/>
    <property type="match status" value="2"/>
</dbReference>
<dbReference type="NCBIfam" id="TIGR01174">
    <property type="entry name" value="ftsA"/>
    <property type="match status" value="1"/>
</dbReference>
<comment type="function">
    <text evidence="5 6">Cell division protein that is involved in the assembly of the Z ring. May serve as a membrane anchor for the Z ring.</text>
</comment>
<evidence type="ECO:0000256" key="4">
    <source>
        <dbReference type="ARBA" id="ARBA00023306"/>
    </source>
</evidence>
<dbReference type="HAMAP" id="MF_02033">
    <property type="entry name" value="FtsA"/>
    <property type="match status" value="1"/>
</dbReference>
<dbReference type="SMART" id="SM00842">
    <property type="entry name" value="FtsA"/>
    <property type="match status" value="1"/>
</dbReference>
<dbReference type="Proteomes" id="UP000034181">
    <property type="component" value="Unassembled WGS sequence"/>
</dbReference>
<dbReference type="PANTHER" id="PTHR32432:SF4">
    <property type="entry name" value="CELL DIVISION PROTEIN FTSA"/>
    <property type="match status" value="1"/>
</dbReference>
<organism evidence="8 9">
    <name type="scientific">Candidatus Woesebacteria bacterium GW2011_GWB1_38_5b</name>
    <dbReference type="NCBI Taxonomy" id="1618569"/>
    <lineage>
        <taxon>Bacteria</taxon>
        <taxon>Candidatus Woeseibacteriota</taxon>
    </lineage>
</organism>
<feature type="domain" description="SHS2" evidence="7">
    <location>
        <begin position="7"/>
        <end position="193"/>
    </location>
</feature>
<sequence>MTEGKIITGTDIGTSKIITVITKIDEVVNVLGVSEVPSVGIKKGQIVNIEEAVLAINSSIEAAERMAGVSISKVIASIGGASIESQNSRGVVAVSQPEGDITGSDVERVIDAAKAVSLPSTREIIHVLPRSFTVDGQEGIKDPVGMTGTRLEVETHIISAGTPTVRNLEKAFSQVGVDVEALVFSGYSSSLSALSDTEKELGVVLVDIGAGTIDISIYIDGSVAFSSVLPIGARHITNDLAIGLRISLESAEKVKLFLSRPKKIILKPVEEDEEKPKERRPSDEINLATLGLPEQLSKVSQKTLVDGIIRPRLNEIFTMVGLEIKKSGFGGQTPSGLVITGGGAATIGAVDAAKRMLAMPVRIGEPQNMKGIIDEIQGSSYSTVIGLAIYGALTGEGSSRSFKMNIPALSGIKISTKLPKKIIEFIKSFIP</sequence>
<keyword evidence="2 5" id="KW-0132">Cell division</keyword>
<evidence type="ECO:0000256" key="1">
    <source>
        <dbReference type="ARBA" id="ARBA00022475"/>
    </source>
</evidence>
<dbReference type="InterPro" id="IPR020823">
    <property type="entry name" value="Cell_div_FtsA"/>
</dbReference>
<accession>A0A0G0K974</accession>
<comment type="similarity">
    <text evidence="5 6">Belongs to the FtsA/MreB family.</text>
</comment>
<keyword evidence="4 5" id="KW-0131">Cell cycle</keyword>
<dbReference type="AlphaFoldDB" id="A0A0G0K974"/>
<dbReference type="CDD" id="cd24048">
    <property type="entry name" value="ASKHA_NBD_FtsA"/>
    <property type="match status" value="1"/>
</dbReference>
<evidence type="ECO:0000313" key="9">
    <source>
        <dbReference type="Proteomes" id="UP000034181"/>
    </source>
</evidence>
<comment type="subunit">
    <text evidence="5">Self-interacts. Interacts with FtsZ.</text>
</comment>
<proteinExistence type="inferred from homology"/>
<reference evidence="8 9" key="1">
    <citation type="journal article" date="2015" name="Nature">
        <title>rRNA introns, odd ribosomes, and small enigmatic genomes across a large radiation of phyla.</title>
        <authorList>
            <person name="Brown C.T."/>
            <person name="Hug L.A."/>
            <person name="Thomas B.C."/>
            <person name="Sharon I."/>
            <person name="Castelle C.J."/>
            <person name="Singh A."/>
            <person name="Wilkins M.J."/>
            <person name="Williams K.H."/>
            <person name="Banfield J.F."/>
        </authorList>
    </citation>
    <scope>NUCLEOTIDE SEQUENCE [LARGE SCALE GENOMIC DNA]</scope>
</reference>
<gene>
    <name evidence="5" type="primary">ftsA</name>
    <name evidence="8" type="ORF">US96_C0011G0005</name>
</gene>
<keyword evidence="3 5" id="KW-0472">Membrane</keyword>
<evidence type="ECO:0000259" key="7">
    <source>
        <dbReference type="SMART" id="SM00842"/>
    </source>
</evidence>
<name>A0A0G0K974_9BACT</name>
<dbReference type="GO" id="GO:0032153">
    <property type="term" value="C:cell division site"/>
    <property type="evidence" value="ECO:0007669"/>
    <property type="project" value="UniProtKB-UniRule"/>
</dbReference>
<dbReference type="GO" id="GO:0009898">
    <property type="term" value="C:cytoplasmic side of plasma membrane"/>
    <property type="evidence" value="ECO:0007669"/>
    <property type="project" value="UniProtKB-UniRule"/>
</dbReference>
<dbReference type="Gene3D" id="3.30.420.40">
    <property type="match status" value="1"/>
</dbReference>
<evidence type="ECO:0000256" key="2">
    <source>
        <dbReference type="ARBA" id="ARBA00022618"/>
    </source>
</evidence>